<proteinExistence type="predicted"/>
<accession>A0A4Q0PPQ0</accession>
<evidence type="ECO:0000313" key="2">
    <source>
        <dbReference type="Proteomes" id="UP000290608"/>
    </source>
</evidence>
<dbReference type="Proteomes" id="UP000290608">
    <property type="component" value="Unassembled WGS sequence"/>
</dbReference>
<comment type="caution">
    <text evidence="1">The sequence shown here is derived from an EMBL/GenBank/DDBJ whole genome shotgun (WGS) entry which is preliminary data.</text>
</comment>
<evidence type="ECO:0000313" key="1">
    <source>
        <dbReference type="EMBL" id="RXG32434.1"/>
    </source>
</evidence>
<organism evidence="1 2">
    <name type="scientific">Leeuwenhoekiella marinoflava</name>
    <dbReference type="NCBI Taxonomy" id="988"/>
    <lineage>
        <taxon>Bacteria</taxon>
        <taxon>Pseudomonadati</taxon>
        <taxon>Bacteroidota</taxon>
        <taxon>Flavobacteriia</taxon>
        <taxon>Flavobacteriales</taxon>
        <taxon>Flavobacteriaceae</taxon>
        <taxon>Leeuwenhoekiella</taxon>
    </lineage>
</organism>
<dbReference type="RefSeq" id="WP_164917820.1">
    <property type="nucleotide sequence ID" value="NZ_QOVL01000003.1"/>
</dbReference>
<gene>
    <name evidence="1" type="ORF">DSL99_757</name>
</gene>
<dbReference type="AlphaFoldDB" id="A0A4Q0PPQ0"/>
<reference evidence="1 2" key="1">
    <citation type="submission" date="2018-07" db="EMBL/GenBank/DDBJ databases">
        <title>Leeuwenhoekiella genomics.</title>
        <authorList>
            <person name="Tahon G."/>
            <person name="Willems A."/>
        </authorList>
    </citation>
    <scope>NUCLEOTIDE SEQUENCE [LARGE SCALE GENOMIC DNA]</scope>
    <source>
        <strain evidence="1 2">LMG 1345</strain>
    </source>
</reference>
<name>A0A4Q0PPQ0_9FLAO</name>
<protein>
    <submittedName>
        <fullName evidence="1">Uncharacterized protein</fullName>
    </submittedName>
</protein>
<sequence length="57" mass="6384">MKSSVKKPKLNKYEIYVISGLAHGVPVGKLQTILELYGMEANSISSIEKSLHRLRKV</sequence>
<dbReference type="EMBL" id="QOVL01000003">
    <property type="protein sequence ID" value="RXG32434.1"/>
    <property type="molecule type" value="Genomic_DNA"/>
</dbReference>